<dbReference type="GO" id="GO:0007005">
    <property type="term" value="P:mitochondrion organization"/>
    <property type="evidence" value="ECO:0007669"/>
    <property type="project" value="TreeGrafter"/>
</dbReference>
<dbReference type="SUPFAM" id="SSF56112">
    <property type="entry name" value="Protein kinase-like (PK-like)"/>
    <property type="match status" value="1"/>
</dbReference>
<dbReference type="AlphaFoldDB" id="A0AAN7WGA6"/>
<dbReference type="GO" id="GO:0005743">
    <property type="term" value="C:mitochondrial inner membrane"/>
    <property type="evidence" value="ECO:0007669"/>
    <property type="project" value="TreeGrafter"/>
</dbReference>
<feature type="domain" description="Tag1 C-terminal" evidence="4">
    <location>
        <begin position="450"/>
        <end position="570"/>
    </location>
</feature>
<keyword evidence="7" id="KW-1185">Reference proteome</keyword>
<comment type="caution">
    <text evidence="6">The sequence shown here is derived from an EMBL/GenBank/DDBJ whole genome shotgun (WGS) entry which is preliminary data.</text>
</comment>
<evidence type="ECO:0000259" key="3">
    <source>
        <dbReference type="Pfam" id="PF20775"/>
    </source>
</evidence>
<dbReference type="EMBL" id="JAWIZZ010000047">
    <property type="protein sequence ID" value="KAK5779318.1"/>
    <property type="molecule type" value="Genomic_DNA"/>
</dbReference>
<evidence type="ECO:0000259" key="5">
    <source>
        <dbReference type="Pfam" id="PF22787"/>
    </source>
</evidence>
<dbReference type="InterPro" id="IPR055010">
    <property type="entry name" value="Tag1_M"/>
</dbReference>
<accession>A0AAN7WGA6</accession>
<organism evidence="6 7">
    <name type="scientific">Arxiozyma heterogenica</name>
    <dbReference type="NCBI Taxonomy" id="278026"/>
    <lineage>
        <taxon>Eukaryota</taxon>
        <taxon>Fungi</taxon>
        <taxon>Dikarya</taxon>
        <taxon>Ascomycota</taxon>
        <taxon>Saccharomycotina</taxon>
        <taxon>Saccharomycetes</taxon>
        <taxon>Saccharomycetales</taxon>
        <taxon>Saccharomycetaceae</taxon>
        <taxon>Arxiozyma</taxon>
    </lineage>
</organism>
<feature type="domain" description="ABC1 atypical kinase-like" evidence="2">
    <location>
        <begin position="710"/>
        <end position="963"/>
    </location>
</feature>
<comment type="similarity">
    <text evidence="1">Belongs to the protein kinase superfamily. ADCK protein kinase family.</text>
</comment>
<gene>
    <name evidence="6" type="ORF">RI543_003208</name>
</gene>
<evidence type="ECO:0000313" key="6">
    <source>
        <dbReference type="EMBL" id="KAK5779318.1"/>
    </source>
</evidence>
<feature type="domain" description="Tag1 middle barrel-like" evidence="5">
    <location>
        <begin position="230"/>
        <end position="400"/>
    </location>
</feature>
<name>A0AAN7WGA6_9SACH</name>
<dbReference type="Pfam" id="PF22787">
    <property type="entry name" value="Tag1_M"/>
    <property type="match status" value="1"/>
</dbReference>
<dbReference type="CDD" id="cd13969">
    <property type="entry name" value="ADCK1-like"/>
    <property type="match status" value="1"/>
</dbReference>
<dbReference type="PANTHER" id="PTHR43173">
    <property type="entry name" value="ABC1 FAMILY PROTEIN"/>
    <property type="match status" value="1"/>
</dbReference>
<dbReference type="Proteomes" id="UP001306508">
    <property type="component" value="Unassembled WGS sequence"/>
</dbReference>
<feature type="domain" description="Tag1 N-terminal" evidence="3">
    <location>
        <begin position="12"/>
        <end position="211"/>
    </location>
</feature>
<evidence type="ECO:0000259" key="4">
    <source>
        <dbReference type="Pfam" id="PF22786"/>
    </source>
</evidence>
<dbReference type="Pfam" id="PF20775">
    <property type="entry name" value="Tag1_N"/>
    <property type="match status" value="1"/>
</dbReference>
<proteinExistence type="inferred from homology"/>
<evidence type="ECO:0008006" key="8">
    <source>
        <dbReference type="Google" id="ProtNLM"/>
    </source>
</evidence>
<evidence type="ECO:0000259" key="2">
    <source>
        <dbReference type="Pfam" id="PF03109"/>
    </source>
</evidence>
<dbReference type="InterPro" id="IPR011009">
    <property type="entry name" value="Kinase-like_dom_sf"/>
</dbReference>
<dbReference type="InterPro" id="IPR045307">
    <property type="entry name" value="ADCK1_dom"/>
</dbReference>
<dbReference type="InterPro" id="IPR055012">
    <property type="entry name" value="Tag1_N"/>
</dbReference>
<sequence>MNRKEKFDKIIPSNEAIQSNILEITEFDIDQIHIDGWKSIKIESKNKCNLPDGRYLQVSCKLQTYLNYDLIGQGSIPFTAQQASWFKYINENIIQTMCISMNNITTFNQKTDRDSPNDNSVMLGSLFILEPLCLDLHNGTINHLNLTLLIKPEIKNIIKVLKKIWDHDYSGLKLWSIVDMSLSKQVPFISQSITFWKLHDFTVNWDKIIDWTKLFKNIKFFRENFLGDLTYEGIEMVDTVDGFHIQLIIKQILNYEWLKFLQKKFPWLNISFRTESIYIPPLAWDVRLPDCYNNFTIELTNITSYSDNYNISKDVLTTKMNIDMIGRLPNFLLKEPCDEINFITPLTKFLNHLFNDTESIEFQVNGKVKDNINNDDKLSDSLVPNDVLEDIFNEVSYIEIKQNITYNVSESLKDLIIDDMQLFWQNGKLSIIGTVIGFIDFSFYHTNLERFQVNRIKGNLELYHNEKHFISLPMGQWIPAISQIIHENNDDTDNNMHSVNKNSTILKVQFDVNDNDMEVLDKYELSKCFNEILFKGETNIKFDSILDIETESLLGEIVLMGLVTNGNTLIFNQTRSLKSVTITNTNGNNFYARHKRSIQLFGISSTLMIVYNTNQTAHDSAQYLIFSTKRITIVGQATLRCFYNYKKVLSQTFKDSELRNIELEGCHKRCALITLHALQANGGIFIKLGQHIGAMTYLLPRQWTETMIPLQDQCPESSFTSIEDMFVEDMGVRMEDLFECVDPNPIGVASLAQVYTGKLKETGDKVAIKCQHPSLKEYIPVDVWLTKTVFWLLDKVFPEYPLTWLGDELQSSIYNELDFCKEAQNAKNTAAYFKNFEKLTALRIPKVIKADKRILIMEYVEGKRLDDLDYIDKNKISRSEVSSCLSHIFNNMIFTPNVGLHCDPHGGNLAIRALPNKSATGHNFEIILFDHGLYRFPDTETRRQYAKFWLALLDKDKEEMKKYARQFAHITDEEFPLFAAAISGRSIEFALNYDISKRRSNEEISQMTKGLLEGSLLTDLMGILSHIPRIVLLILKTNDLTRHLDECLQNPLGPERTFLIMTQYCAKTVFDEEIEILNKEYIKEKKSKWSVSWIWQYIKYWVSYQKRVNQLVLYDTVIWYQNHVNRIFKWFTF</sequence>
<dbReference type="Pfam" id="PF03109">
    <property type="entry name" value="ABC1"/>
    <property type="match status" value="1"/>
</dbReference>
<dbReference type="InterPro" id="IPR004147">
    <property type="entry name" value="ABC1_dom"/>
</dbReference>
<evidence type="ECO:0000256" key="1">
    <source>
        <dbReference type="ARBA" id="ARBA00009670"/>
    </source>
</evidence>
<dbReference type="InterPro" id="IPR055011">
    <property type="entry name" value="Tag1_C"/>
</dbReference>
<dbReference type="GO" id="GO:0055088">
    <property type="term" value="P:lipid homeostasis"/>
    <property type="evidence" value="ECO:0007669"/>
    <property type="project" value="TreeGrafter"/>
</dbReference>
<evidence type="ECO:0000313" key="7">
    <source>
        <dbReference type="Proteomes" id="UP001306508"/>
    </source>
</evidence>
<reference evidence="7" key="1">
    <citation type="submission" date="2023-07" db="EMBL/GenBank/DDBJ databases">
        <title>A draft genome of Kazachstania heterogenica Y-27499.</title>
        <authorList>
            <person name="Donic C."/>
            <person name="Kralova J.S."/>
            <person name="Fidel L."/>
            <person name="Ben-Dor S."/>
            <person name="Jung S."/>
        </authorList>
    </citation>
    <scope>NUCLEOTIDE SEQUENCE [LARGE SCALE GENOMIC DNA]</scope>
    <source>
        <strain evidence="7">Y27499</strain>
    </source>
</reference>
<dbReference type="InterPro" id="IPR051130">
    <property type="entry name" value="Mito_struct-func_regulator"/>
</dbReference>
<dbReference type="PANTHER" id="PTHR43173:SF19">
    <property type="entry name" value="AARF DOMAIN-CONTAINING PROTEIN KINASE 1"/>
    <property type="match status" value="1"/>
</dbReference>
<protein>
    <recommendedName>
        <fullName evidence="8">ABC1 family protein</fullName>
    </recommendedName>
</protein>
<dbReference type="Pfam" id="PF22786">
    <property type="entry name" value="Tag1_C"/>
    <property type="match status" value="1"/>
</dbReference>